<dbReference type="OrthoDB" id="9766759at2"/>
<dbReference type="EC" id="4.2.1.113" evidence="4"/>
<sequence length="360" mass="41254">MIELYKYQLPFKNPFVTGKGEFHHREGVLVRYSDHSGEVLTEASPLPGFSKESIDSISGVLKEKQNELNEFLSKPFTIQNLQEILEDFPNLPSLQFALSFLGLQILSKRKDQSLYELFDCQKIPNIQVNEIIPIQDLESSLLYFKKSRNQGFKTFKLKCGFPVDSQIQILSKLRQNSDHELKFRLDANQSWPVKQTLSTIQMLEPFDIEYIEEPFKWHDLEVFKKISAQSPIPLALDESIQNIEHLKTLLRELPENFLVIKPMLLGNLIDLFETIRGERTHFNRIVVTTTLESSIGRTMAASAATLIGDPNLAHGLNTGYLFHSDLSDDPEIVRGEINVPKSGFRNFKLNDLNQSLLSKF</sequence>
<evidence type="ECO:0000256" key="2">
    <source>
        <dbReference type="ARBA" id="ARBA00022842"/>
    </source>
</evidence>
<dbReference type="Proteomes" id="UP000233398">
    <property type="component" value="Unassembled WGS sequence"/>
</dbReference>
<gene>
    <name evidence="6" type="primary">menC</name>
    <name evidence="6" type="ORF">CWD77_01600</name>
</gene>
<dbReference type="Gene3D" id="3.20.20.120">
    <property type="entry name" value="Enolase-like C-terminal domain"/>
    <property type="match status" value="1"/>
</dbReference>
<keyword evidence="1" id="KW-0479">Metal-binding</keyword>
<keyword evidence="2" id="KW-0460">Magnesium</keyword>
<evidence type="ECO:0000313" key="6">
    <source>
        <dbReference type="EMBL" id="PKD44189.1"/>
    </source>
</evidence>
<dbReference type="Gene3D" id="3.30.390.10">
    <property type="entry name" value="Enolase-like, N-terminal domain"/>
    <property type="match status" value="1"/>
</dbReference>
<dbReference type="InterPro" id="IPR029017">
    <property type="entry name" value="Enolase-like_N"/>
</dbReference>
<dbReference type="SFLD" id="SFLDG00180">
    <property type="entry name" value="muconate_cycloisomerase"/>
    <property type="match status" value="1"/>
</dbReference>
<dbReference type="InterPro" id="IPR029065">
    <property type="entry name" value="Enolase_C-like"/>
</dbReference>
<dbReference type="InterPro" id="IPR041338">
    <property type="entry name" value="OSBS_N"/>
</dbReference>
<dbReference type="SFLD" id="SFLDF00009">
    <property type="entry name" value="o-succinylbenzoate_synthase"/>
    <property type="match status" value="1"/>
</dbReference>
<organism evidence="6 7">
    <name type="scientific">Rhodohalobacter barkolensis</name>
    <dbReference type="NCBI Taxonomy" id="2053187"/>
    <lineage>
        <taxon>Bacteria</taxon>
        <taxon>Pseudomonadati</taxon>
        <taxon>Balneolota</taxon>
        <taxon>Balneolia</taxon>
        <taxon>Balneolales</taxon>
        <taxon>Balneolaceae</taxon>
        <taxon>Rhodohalobacter</taxon>
    </lineage>
</organism>
<proteinExistence type="predicted"/>
<dbReference type="PANTHER" id="PTHR48073">
    <property type="entry name" value="O-SUCCINYLBENZOATE SYNTHASE-RELATED"/>
    <property type="match status" value="1"/>
</dbReference>
<dbReference type="RefSeq" id="WP_101071479.1">
    <property type="nucleotide sequence ID" value="NZ_PISP01000001.1"/>
</dbReference>
<evidence type="ECO:0000256" key="1">
    <source>
        <dbReference type="ARBA" id="ARBA00022723"/>
    </source>
</evidence>
<dbReference type="InterPro" id="IPR036849">
    <property type="entry name" value="Enolase-like_C_sf"/>
</dbReference>
<dbReference type="GO" id="GO:0046872">
    <property type="term" value="F:metal ion binding"/>
    <property type="evidence" value="ECO:0007669"/>
    <property type="project" value="UniProtKB-KW"/>
</dbReference>
<protein>
    <recommendedName>
        <fullName evidence="4">o-succinylbenzoate synthase</fullName>
        <ecNumber evidence="4">4.2.1.113</ecNumber>
    </recommendedName>
</protein>
<evidence type="ECO:0000259" key="5">
    <source>
        <dbReference type="SMART" id="SM00922"/>
    </source>
</evidence>
<dbReference type="SUPFAM" id="SSF54826">
    <property type="entry name" value="Enolase N-terminal domain-like"/>
    <property type="match status" value="1"/>
</dbReference>
<evidence type="ECO:0000256" key="4">
    <source>
        <dbReference type="NCBIfam" id="TIGR01927"/>
    </source>
</evidence>
<keyword evidence="3" id="KW-0456">Lyase</keyword>
<dbReference type="PANTHER" id="PTHR48073:SF2">
    <property type="entry name" value="O-SUCCINYLBENZOATE SYNTHASE"/>
    <property type="match status" value="1"/>
</dbReference>
<dbReference type="GO" id="GO:0043748">
    <property type="term" value="F:O-succinylbenzoate synthase activity"/>
    <property type="evidence" value="ECO:0007669"/>
    <property type="project" value="UniProtKB-EC"/>
</dbReference>
<dbReference type="SFLD" id="SFLDS00001">
    <property type="entry name" value="Enolase"/>
    <property type="match status" value="1"/>
</dbReference>
<feature type="domain" description="Mandelate racemase/muconate lactonizing enzyme C-terminal" evidence="5">
    <location>
        <begin position="134"/>
        <end position="233"/>
    </location>
</feature>
<dbReference type="EMBL" id="PISP01000001">
    <property type="protein sequence ID" value="PKD44189.1"/>
    <property type="molecule type" value="Genomic_DNA"/>
</dbReference>
<dbReference type="Pfam" id="PF13378">
    <property type="entry name" value="MR_MLE_C"/>
    <property type="match status" value="1"/>
</dbReference>
<dbReference type="GO" id="GO:0009234">
    <property type="term" value="P:menaquinone biosynthetic process"/>
    <property type="evidence" value="ECO:0007669"/>
    <property type="project" value="UniProtKB-UniRule"/>
</dbReference>
<dbReference type="AlphaFoldDB" id="A0A2N0VJ31"/>
<dbReference type="SMART" id="SM00922">
    <property type="entry name" value="MR_MLE"/>
    <property type="match status" value="1"/>
</dbReference>
<comment type="caution">
    <text evidence="6">The sequence shown here is derived from an EMBL/GenBank/DDBJ whole genome shotgun (WGS) entry which is preliminary data.</text>
</comment>
<dbReference type="InterPro" id="IPR013342">
    <property type="entry name" value="Mandelate_racemase_C"/>
</dbReference>
<reference evidence="6 7" key="1">
    <citation type="submission" date="2017-11" db="EMBL/GenBank/DDBJ databases">
        <title>Rhodohalobacter 15182 sp. nov., isolated from a salt lake.</title>
        <authorList>
            <person name="Han S."/>
        </authorList>
    </citation>
    <scope>NUCLEOTIDE SEQUENCE [LARGE SCALE GENOMIC DNA]</scope>
    <source>
        <strain evidence="6 7">15182</strain>
    </source>
</reference>
<dbReference type="NCBIfam" id="TIGR01927">
    <property type="entry name" value="menC_gam_Gplu"/>
    <property type="match status" value="1"/>
</dbReference>
<dbReference type="Pfam" id="PF21508">
    <property type="entry name" value="MenC_N"/>
    <property type="match status" value="1"/>
</dbReference>
<name>A0A2N0VJ31_9BACT</name>
<evidence type="ECO:0000256" key="3">
    <source>
        <dbReference type="ARBA" id="ARBA00023239"/>
    </source>
</evidence>
<accession>A0A2N0VJ31</accession>
<keyword evidence="7" id="KW-1185">Reference proteome</keyword>
<evidence type="ECO:0000313" key="7">
    <source>
        <dbReference type="Proteomes" id="UP000233398"/>
    </source>
</evidence>
<dbReference type="SUPFAM" id="SSF51604">
    <property type="entry name" value="Enolase C-terminal domain-like"/>
    <property type="match status" value="1"/>
</dbReference>